<feature type="compositionally biased region" description="Gly residues" evidence="1">
    <location>
        <begin position="127"/>
        <end position="141"/>
    </location>
</feature>
<organism evidence="3 4">
    <name type="scientific">Cryphonectria parasitica (strain ATCC 38755 / EP155)</name>
    <dbReference type="NCBI Taxonomy" id="660469"/>
    <lineage>
        <taxon>Eukaryota</taxon>
        <taxon>Fungi</taxon>
        <taxon>Dikarya</taxon>
        <taxon>Ascomycota</taxon>
        <taxon>Pezizomycotina</taxon>
        <taxon>Sordariomycetes</taxon>
        <taxon>Sordariomycetidae</taxon>
        <taxon>Diaporthales</taxon>
        <taxon>Cryphonectriaceae</taxon>
        <taxon>Cryphonectria-Endothia species complex</taxon>
        <taxon>Cryphonectria</taxon>
    </lineage>
</organism>
<keyword evidence="4" id="KW-1185">Reference proteome</keyword>
<dbReference type="Proteomes" id="UP000803844">
    <property type="component" value="Unassembled WGS sequence"/>
</dbReference>
<dbReference type="GeneID" id="63838198"/>
<dbReference type="PANTHER" id="PTHR12834">
    <property type="entry name" value="SIGNAL RECOGNITION PARTICLE 9 KDA PROTEIN"/>
    <property type="match status" value="1"/>
</dbReference>
<dbReference type="GO" id="GO:0005786">
    <property type="term" value="C:signal recognition particle, endoplasmic reticulum targeting"/>
    <property type="evidence" value="ECO:0007669"/>
    <property type="project" value="TreeGrafter"/>
</dbReference>
<dbReference type="PANTHER" id="PTHR12834:SF12">
    <property type="entry name" value="SIGNAL RECOGNITION PARTICLE 9 KDA PROTEIN"/>
    <property type="match status" value="1"/>
</dbReference>
<feature type="region of interest" description="Disordered" evidence="1">
    <location>
        <begin position="116"/>
        <end position="152"/>
    </location>
</feature>
<reference evidence="3" key="1">
    <citation type="journal article" date="2020" name="Phytopathology">
        <title>Genome sequence of the chestnut blight fungus Cryphonectria parasitica EP155: A fundamental resource for an archetypical invasive plant pathogen.</title>
        <authorList>
            <person name="Crouch J.A."/>
            <person name="Dawe A."/>
            <person name="Aerts A."/>
            <person name="Barry K."/>
            <person name="Churchill A.C.L."/>
            <person name="Grimwood J."/>
            <person name="Hillman B."/>
            <person name="Milgroom M.G."/>
            <person name="Pangilinan J."/>
            <person name="Smith M."/>
            <person name="Salamov A."/>
            <person name="Schmutz J."/>
            <person name="Yadav J."/>
            <person name="Grigoriev I.V."/>
            <person name="Nuss D."/>
        </authorList>
    </citation>
    <scope>NUCLEOTIDE SEQUENCE</scope>
    <source>
        <strain evidence="3">EP155</strain>
    </source>
</reference>
<dbReference type="InterPro" id="IPR039432">
    <property type="entry name" value="SRP9_dom"/>
</dbReference>
<feature type="domain" description="SRP9" evidence="2">
    <location>
        <begin position="5"/>
        <end position="98"/>
    </location>
</feature>
<feature type="region of interest" description="Disordered" evidence="1">
    <location>
        <begin position="22"/>
        <end position="56"/>
    </location>
</feature>
<protein>
    <recommendedName>
        <fullName evidence="2">SRP9 domain-containing protein</fullName>
    </recommendedName>
</protein>
<accession>A0A9P4YAD5</accession>
<name>A0A9P4YAD5_CRYP1</name>
<gene>
    <name evidence="3" type="ORF">M406DRAFT_335739</name>
</gene>
<dbReference type="Pfam" id="PF05486">
    <property type="entry name" value="SRP9-21"/>
    <property type="match status" value="1"/>
</dbReference>
<evidence type="ECO:0000313" key="4">
    <source>
        <dbReference type="Proteomes" id="UP000803844"/>
    </source>
</evidence>
<dbReference type="RefSeq" id="XP_040780935.1">
    <property type="nucleotide sequence ID" value="XM_040921069.1"/>
</dbReference>
<comment type="caution">
    <text evidence="3">The sequence shown here is derived from an EMBL/GenBank/DDBJ whole genome shotgun (WGS) entry which is preliminary data.</text>
</comment>
<evidence type="ECO:0000256" key="1">
    <source>
        <dbReference type="SAM" id="MobiDB-lite"/>
    </source>
</evidence>
<evidence type="ECO:0000259" key="2">
    <source>
        <dbReference type="Pfam" id="PF05486"/>
    </source>
</evidence>
<dbReference type="OrthoDB" id="5419752at2759"/>
<evidence type="ECO:0000313" key="3">
    <source>
        <dbReference type="EMBL" id="KAF3769974.1"/>
    </source>
</evidence>
<proteinExistence type="predicted"/>
<dbReference type="AlphaFoldDB" id="A0A9P4YAD5"/>
<dbReference type="GO" id="GO:0006614">
    <property type="term" value="P:SRP-dependent cotranslational protein targeting to membrane"/>
    <property type="evidence" value="ECO:0007669"/>
    <property type="project" value="InterPro"/>
</dbReference>
<dbReference type="EMBL" id="MU032344">
    <property type="protein sequence ID" value="KAF3769974.1"/>
    <property type="molecule type" value="Genomic_DNA"/>
</dbReference>
<sequence length="152" mass="15514">MPFIPTADEWLTLSAQLLEARPTTTAARARKARSKPQDATEADTPMPDASASTARPPRAKLILKAFDPHSGVCLKYKTAKAQEVGRLVQMLGSLGRNMAAMPSALPAVAAEEDLAGTAATPPVTGGAQLGGAPAAGGAGDGGKGKKKKKGKR</sequence>
<dbReference type="InterPro" id="IPR039914">
    <property type="entry name" value="SRP9-like"/>
</dbReference>